<dbReference type="InterPro" id="IPR036056">
    <property type="entry name" value="Fibrinogen-like_C"/>
</dbReference>
<dbReference type="Pfam" id="PF00147">
    <property type="entry name" value="Fibrinogen_C"/>
    <property type="match status" value="1"/>
</dbReference>
<evidence type="ECO:0000259" key="1">
    <source>
        <dbReference type="PROSITE" id="PS51406"/>
    </source>
</evidence>
<proteinExistence type="predicted"/>
<accession>A0ABD1CPC9</accession>
<dbReference type="InterPro" id="IPR050373">
    <property type="entry name" value="Fibrinogen_C-term_domain"/>
</dbReference>
<dbReference type="Gene3D" id="3.90.215.10">
    <property type="entry name" value="Gamma Fibrinogen, chain A, domain 1"/>
    <property type="match status" value="1"/>
</dbReference>
<comment type="caution">
    <text evidence="2">The sequence shown here is derived from an EMBL/GenBank/DDBJ whole genome shotgun (WGS) entry which is preliminary data.</text>
</comment>
<sequence length="209" mass="24023">MLPMFGTSNKSFNNLDRSATTTLPDTCVPSGGVNSGIELIQPQPGFQEPFEVFCDQKYKHGGWIVIQRRYQGSVNFYRGWQDYERGFGNMNGEFWLGLRKIHELTYSNRYELHVLLEDWDGTRVVARYSHFLIAGPEEKYKLLKLGTYSGNAGDSLGYSLNAKFSTFDVDNNYYLSHCAQERSGAWWYKGCSYGPMGMDFEDQRCLFVL</sequence>
<gene>
    <name evidence="2" type="ORF">pipiens_015684</name>
</gene>
<dbReference type="AlphaFoldDB" id="A0ABD1CPC9"/>
<dbReference type="Proteomes" id="UP001562425">
    <property type="component" value="Unassembled WGS sequence"/>
</dbReference>
<evidence type="ECO:0000313" key="3">
    <source>
        <dbReference type="Proteomes" id="UP001562425"/>
    </source>
</evidence>
<dbReference type="SUPFAM" id="SSF56496">
    <property type="entry name" value="Fibrinogen C-terminal domain-like"/>
    <property type="match status" value="1"/>
</dbReference>
<dbReference type="CDD" id="cd00087">
    <property type="entry name" value="FReD"/>
    <property type="match status" value="1"/>
</dbReference>
<dbReference type="InterPro" id="IPR002181">
    <property type="entry name" value="Fibrinogen_a/b/g_C_dom"/>
</dbReference>
<dbReference type="EMBL" id="JBEHCU010010406">
    <property type="protein sequence ID" value="KAL1378282.1"/>
    <property type="molecule type" value="Genomic_DNA"/>
</dbReference>
<organism evidence="2 3">
    <name type="scientific">Culex pipiens pipiens</name>
    <name type="common">Northern house mosquito</name>
    <dbReference type="NCBI Taxonomy" id="38569"/>
    <lineage>
        <taxon>Eukaryota</taxon>
        <taxon>Metazoa</taxon>
        <taxon>Ecdysozoa</taxon>
        <taxon>Arthropoda</taxon>
        <taxon>Hexapoda</taxon>
        <taxon>Insecta</taxon>
        <taxon>Pterygota</taxon>
        <taxon>Neoptera</taxon>
        <taxon>Endopterygota</taxon>
        <taxon>Diptera</taxon>
        <taxon>Nematocera</taxon>
        <taxon>Culicoidea</taxon>
        <taxon>Culicidae</taxon>
        <taxon>Culicinae</taxon>
        <taxon>Culicini</taxon>
        <taxon>Culex</taxon>
        <taxon>Culex</taxon>
    </lineage>
</organism>
<dbReference type="PANTHER" id="PTHR19143">
    <property type="entry name" value="FIBRINOGEN/TENASCIN/ANGIOPOEITIN"/>
    <property type="match status" value="1"/>
</dbReference>
<keyword evidence="3" id="KW-1185">Reference proteome</keyword>
<name>A0ABD1CPC9_CULPP</name>
<dbReference type="SMART" id="SM00186">
    <property type="entry name" value="FBG"/>
    <property type="match status" value="1"/>
</dbReference>
<feature type="domain" description="Fibrinogen C-terminal" evidence="1">
    <location>
        <begin position="18"/>
        <end position="191"/>
    </location>
</feature>
<dbReference type="PROSITE" id="PS51406">
    <property type="entry name" value="FIBRINOGEN_C_2"/>
    <property type="match status" value="1"/>
</dbReference>
<reference evidence="2 3" key="1">
    <citation type="submission" date="2024-05" db="EMBL/GenBank/DDBJ databases">
        <title>Culex pipiens pipiens assembly and annotation.</title>
        <authorList>
            <person name="Alout H."/>
            <person name="Durand T."/>
        </authorList>
    </citation>
    <scope>NUCLEOTIDE SEQUENCE [LARGE SCALE GENOMIC DNA]</scope>
    <source>
        <strain evidence="2">HA-2024</strain>
        <tissue evidence="2">Whole body</tissue>
    </source>
</reference>
<dbReference type="InterPro" id="IPR014716">
    <property type="entry name" value="Fibrinogen_a/b/g_C_1"/>
</dbReference>
<protein>
    <recommendedName>
        <fullName evidence="1">Fibrinogen C-terminal domain-containing protein</fullName>
    </recommendedName>
</protein>
<evidence type="ECO:0000313" key="2">
    <source>
        <dbReference type="EMBL" id="KAL1378282.1"/>
    </source>
</evidence>